<organism evidence="1 2">
    <name type="scientific">Evansella vedderi</name>
    <dbReference type="NCBI Taxonomy" id="38282"/>
    <lineage>
        <taxon>Bacteria</taxon>
        <taxon>Bacillati</taxon>
        <taxon>Bacillota</taxon>
        <taxon>Bacilli</taxon>
        <taxon>Bacillales</taxon>
        <taxon>Bacillaceae</taxon>
        <taxon>Evansella</taxon>
    </lineage>
</organism>
<sequence>MTSNIGKQIAIICNLEDQVNVNPQIDWAVEQLKETLESKWFHVNLSNEIVEDEGTVFTVVVGNLNDNSLDPHPPVEAESIVINPVKINDNPGLVITGADSRAIVYGLLEVCDCIKHAEDPLLELENFLPVNEKPANTIRSVKRLFVNEHTDKLWFYNKDFWREYLTELATHRFNRFSLALGMGYDNGHDPDIKDFYFCFAYPFLVSVPGYNVYVEGLSIEERNKNLNMLRFIGQEANRRGIEFHLGLWTHTYEPEESPDLRYRINGVNDDNHATYCRDAIKTLLEECPEIDGLTIRVHYESGIPEPAHLFWKVVLKGVALSDRTINLDLHPKGIDDELLQVAEENGVPFTISPKFWAEHMALPYHQAAIRETELPVDPTPEAGKMIITTTSRRFTRYGYADFLKEDRNYEMFFRIWPGTQRVLLWGDPEIAAGYGRAGSFCGSKGIELMEPLSFKSRKTSETPSGRDPYIDPALRLGINDWKKYRYSYRLWGRLLYNPDANQETWQRYLRNEFAKAAEASENSLKYASKILPLITLAHMPSVANNHYWPEIYSNIFIIDTDGKPEYHCDGRHPDTFNVASPLDPELFYRIDEFTEDMMNNQKSSKISPIETAAILEDLAKSAKQNLVKANELIKDKRDPSFRRLAIDVEVQIHMGLFFANKFRAATAYAFYEKVGAKELLDKALFYYRKARDEYEKIADVTRSIYTNDITFGYVPYMRGHWTDRIEGIEEDMKRMEKQTQFIITEPSTEALERATVWLNGKSKAKEISVEHTPPLIFQRGDDVSIALQLHGTDQGKVTMKYRRVNQAEGYKSVTMERKGNEFTSTIPSSYTDSLYPLVYYFEVEDDRNEKRQYPGFENTLSNQPYFVIRQSM</sequence>
<evidence type="ECO:0000313" key="2">
    <source>
        <dbReference type="Proteomes" id="UP001230005"/>
    </source>
</evidence>
<keyword evidence="2" id="KW-1185">Reference proteome</keyword>
<dbReference type="Proteomes" id="UP001230005">
    <property type="component" value="Unassembled WGS sequence"/>
</dbReference>
<evidence type="ECO:0000313" key="1">
    <source>
        <dbReference type="EMBL" id="MDQ0253321.1"/>
    </source>
</evidence>
<reference evidence="1 2" key="1">
    <citation type="submission" date="2023-07" db="EMBL/GenBank/DDBJ databases">
        <title>Genomic Encyclopedia of Type Strains, Phase IV (KMG-IV): sequencing the most valuable type-strain genomes for metagenomic binning, comparative biology and taxonomic classification.</title>
        <authorList>
            <person name="Goeker M."/>
        </authorList>
    </citation>
    <scope>NUCLEOTIDE SEQUENCE [LARGE SCALE GENOMIC DNA]</scope>
    <source>
        <strain evidence="1 2">DSM 9768</strain>
    </source>
</reference>
<gene>
    <name evidence="1" type="ORF">J2S74_000693</name>
</gene>
<evidence type="ECO:0008006" key="3">
    <source>
        <dbReference type="Google" id="ProtNLM"/>
    </source>
</evidence>
<protein>
    <recommendedName>
        <fullName evidence="3">Alpha glucuronidase N-terminal domain-containing protein</fullName>
    </recommendedName>
</protein>
<proteinExistence type="predicted"/>
<dbReference type="RefSeq" id="WP_307321792.1">
    <property type="nucleotide sequence ID" value="NZ_JAUSUG010000002.1"/>
</dbReference>
<comment type="caution">
    <text evidence="1">The sequence shown here is derived from an EMBL/GenBank/DDBJ whole genome shotgun (WGS) entry which is preliminary data.</text>
</comment>
<name>A0ABT9ZQ07_9BACI</name>
<accession>A0ABT9ZQ07</accession>
<dbReference type="EMBL" id="JAUSUG010000002">
    <property type="protein sequence ID" value="MDQ0253321.1"/>
    <property type="molecule type" value="Genomic_DNA"/>
</dbReference>